<dbReference type="EMBL" id="JACHOB010000004">
    <property type="protein sequence ID" value="MBB4659626.1"/>
    <property type="molecule type" value="Genomic_DNA"/>
</dbReference>
<sequence length="139" mass="15163">MARTATPCPATPPHEVDLRVGQNLRSARNMRGLTQKALGEAVGLTLQQIQKYENGSNRINVSRLHQFSEVLKVPVSHFFSGPAADLSPRSAEPAPGAGAPGGLRFSAEDFELLTLFKTLSPRLKRRMICLVEEMAEPRG</sequence>
<proteinExistence type="predicted"/>
<dbReference type="Gene3D" id="1.10.260.40">
    <property type="entry name" value="lambda repressor-like DNA-binding domains"/>
    <property type="match status" value="1"/>
</dbReference>
<protein>
    <submittedName>
        <fullName evidence="2">Transcriptional regulator with XRE-family HTH domain</fullName>
    </submittedName>
</protein>
<feature type="domain" description="HTH cro/C1-type" evidence="1">
    <location>
        <begin position="24"/>
        <end position="78"/>
    </location>
</feature>
<keyword evidence="3" id="KW-1185">Reference proteome</keyword>
<dbReference type="PROSITE" id="PS50943">
    <property type="entry name" value="HTH_CROC1"/>
    <property type="match status" value="1"/>
</dbReference>
<evidence type="ECO:0000259" key="1">
    <source>
        <dbReference type="PROSITE" id="PS50943"/>
    </source>
</evidence>
<evidence type="ECO:0000313" key="2">
    <source>
        <dbReference type="EMBL" id="MBB4659626.1"/>
    </source>
</evidence>
<dbReference type="RefSeq" id="WP_221400993.1">
    <property type="nucleotide sequence ID" value="NZ_JACHOB010000004.1"/>
</dbReference>
<accession>A0A840I3P4</accession>
<comment type="caution">
    <text evidence="2">The sequence shown here is derived from an EMBL/GenBank/DDBJ whole genome shotgun (WGS) entry which is preliminary data.</text>
</comment>
<name>A0A840I3P4_9PROT</name>
<dbReference type="Pfam" id="PF01381">
    <property type="entry name" value="HTH_3"/>
    <property type="match status" value="1"/>
</dbReference>
<dbReference type="GO" id="GO:0003677">
    <property type="term" value="F:DNA binding"/>
    <property type="evidence" value="ECO:0007669"/>
    <property type="project" value="InterPro"/>
</dbReference>
<evidence type="ECO:0000313" key="3">
    <source>
        <dbReference type="Proteomes" id="UP000563524"/>
    </source>
</evidence>
<dbReference type="CDD" id="cd00093">
    <property type="entry name" value="HTH_XRE"/>
    <property type="match status" value="1"/>
</dbReference>
<dbReference type="AlphaFoldDB" id="A0A840I3P4"/>
<dbReference type="Proteomes" id="UP000563524">
    <property type="component" value="Unassembled WGS sequence"/>
</dbReference>
<dbReference type="SMART" id="SM00530">
    <property type="entry name" value="HTH_XRE"/>
    <property type="match status" value="1"/>
</dbReference>
<reference evidence="2 3" key="1">
    <citation type="submission" date="2020-08" db="EMBL/GenBank/DDBJ databases">
        <title>Genomic Encyclopedia of Type Strains, Phase IV (KMG-IV): sequencing the most valuable type-strain genomes for metagenomic binning, comparative biology and taxonomic classification.</title>
        <authorList>
            <person name="Goeker M."/>
        </authorList>
    </citation>
    <scope>NUCLEOTIDE SEQUENCE [LARGE SCALE GENOMIC DNA]</scope>
    <source>
        <strain evidence="2 3">DSM 102850</strain>
    </source>
</reference>
<dbReference type="InterPro" id="IPR001387">
    <property type="entry name" value="Cro/C1-type_HTH"/>
</dbReference>
<dbReference type="SUPFAM" id="SSF47413">
    <property type="entry name" value="lambda repressor-like DNA-binding domains"/>
    <property type="match status" value="1"/>
</dbReference>
<gene>
    <name evidence="2" type="ORF">GGQ59_002163</name>
</gene>
<dbReference type="InterPro" id="IPR010982">
    <property type="entry name" value="Lambda_DNA-bd_dom_sf"/>
</dbReference>
<organism evidence="2 3">
    <name type="scientific">Parvularcula dongshanensis</name>
    <dbReference type="NCBI Taxonomy" id="1173995"/>
    <lineage>
        <taxon>Bacteria</taxon>
        <taxon>Pseudomonadati</taxon>
        <taxon>Pseudomonadota</taxon>
        <taxon>Alphaproteobacteria</taxon>
        <taxon>Parvularculales</taxon>
        <taxon>Parvularculaceae</taxon>
        <taxon>Parvularcula</taxon>
    </lineage>
</organism>